<dbReference type="AlphaFoldDB" id="A0A1X7GIZ9"/>
<evidence type="ECO:0000313" key="3">
    <source>
        <dbReference type="Proteomes" id="UP000192934"/>
    </source>
</evidence>
<organism evidence="2 3">
    <name type="scientific">Allosphingosinicella indica</name>
    <dbReference type="NCBI Taxonomy" id="941907"/>
    <lineage>
        <taxon>Bacteria</taxon>
        <taxon>Pseudomonadati</taxon>
        <taxon>Pseudomonadota</taxon>
        <taxon>Alphaproteobacteria</taxon>
        <taxon>Sphingomonadales</taxon>
        <taxon>Sphingomonadaceae</taxon>
        <taxon>Allosphingosinicella</taxon>
    </lineage>
</organism>
<protein>
    <submittedName>
        <fullName evidence="2">Uncharacterized protein</fullName>
    </submittedName>
</protein>
<feature type="region of interest" description="Disordered" evidence="1">
    <location>
        <begin position="36"/>
        <end position="60"/>
    </location>
</feature>
<evidence type="ECO:0000313" key="2">
    <source>
        <dbReference type="EMBL" id="SMF70483.1"/>
    </source>
</evidence>
<keyword evidence="3" id="KW-1185">Reference proteome</keyword>
<proteinExistence type="predicted"/>
<dbReference type="Proteomes" id="UP000192934">
    <property type="component" value="Chromosome I"/>
</dbReference>
<dbReference type="RefSeq" id="WP_085218530.1">
    <property type="nucleotide sequence ID" value="NZ_LT840185.1"/>
</dbReference>
<dbReference type="STRING" id="941907.SAMN06295910_1878"/>
<accession>A0A1X7GIZ9</accession>
<reference evidence="3" key="1">
    <citation type="submission" date="2017-04" db="EMBL/GenBank/DDBJ databases">
        <authorList>
            <person name="Varghese N."/>
            <person name="Submissions S."/>
        </authorList>
    </citation>
    <scope>NUCLEOTIDE SEQUENCE [LARGE SCALE GENOMIC DNA]</scope>
    <source>
        <strain evidence="3">Dd16</strain>
    </source>
</reference>
<name>A0A1X7GIZ9_9SPHN</name>
<gene>
    <name evidence="2" type="ORF">SAMN06295910_1878</name>
</gene>
<sequence length="60" mass="6614">MSLTLRWRRLPPTIVLRWAVPVDAIAPLPSPNWPQPIAMRIGPPGRDADQIGNIDGGTFN</sequence>
<evidence type="ECO:0000256" key="1">
    <source>
        <dbReference type="SAM" id="MobiDB-lite"/>
    </source>
</evidence>
<dbReference type="EMBL" id="LT840185">
    <property type="protein sequence ID" value="SMF70483.1"/>
    <property type="molecule type" value="Genomic_DNA"/>
</dbReference>